<evidence type="ECO:0000313" key="2">
    <source>
        <dbReference type="Proteomes" id="UP000006853"/>
    </source>
</evidence>
<dbReference type="PANTHER" id="PTHR28075">
    <property type="entry name" value="CHROMOSOME 16, WHOLE GENOME SHOTGUN SEQUENCE"/>
    <property type="match status" value="1"/>
</dbReference>
<organism evidence="1 2">
    <name type="scientific">Komagataella phaffii (strain ATCC 76273 / CBS 7435 / CECT 11047 / NRRL Y-11430 / Wegner 21-1)</name>
    <name type="common">Yeast</name>
    <name type="synonym">Pichia pastoris</name>
    <dbReference type="NCBI Taxonomy" id="981350"/>
    <lineage>
        <taxon>Eukaryota</taxon>
        <taxon>Fungi</taxon>
        <taxon>Dikarya</taxon>
        <taxon>Ascomycota</taxon>
        <taxon>Saccharomycotina</taxon>
        <taxon>Pichiomycetes</taxon>
        <taxon>Pichiales</taxon>
        <taxon>Pichiaceae</taxon>
        <taxon>Komagataella</taxon>
    </lineage>
</organism>
<dbReference type="GO" id="GO:0005737">
    <property type="term" value="C:cytoplasm"/>
    <property type="evidence" value="ECO:0007669"/>
    <property type="project" value="TreeGrafter"/>
</dbReference>
<evidence type="ECO:0008006" key="3">
    <source>
        <dbReference type="Google" id="ProtNLM"/>
    </source>
</evidence>
<dbReference type="Proteomes" id="UP000006853">
    <property type="component" value="Chromosome 1"/>
</dbReference>
<dbReference type="Pfam" id="PF08520">
    <property type="entry name" value="Mitofissin"/>
    <property type="match status" value="1"/>
</dbReference>
<reference evidence="1 2" key="1">
    <citation type="journal article" date="2011" name="J. Biotechnol.">
        <title>High-quality genome sequence of Pichia pastoris CBS7435.</title>
        <authorList>
            <person name="Kuberl A."/>
            <person name="Schneider J."/>
            <person name="Thallinger G.G."/>
            <person name="Anderl I."/>
            <person name="Wibberg D."/>
            <person name="Hajek T."/>
            <person name="Jaenicke S."/>
            <person name="Brinkrolf K."/>
            <person name="Goesmann A."/>
            <person name="Szczepanowski R."/>
            <person name="Puhler A."/>
            <person name="Schwab H."/>
            <person name="Glieder A."/>
            <person name="Pichler H."/>
        </authorList>
    </citation>
    <scope>NUCLEOTIDE SEQUENCE [LARGE SCALE GENOMIC DNA]</scope>
    <source>
        <strain evidence="2">ATCC 76273 / CBS 7435 / CECT 11047 / NRRL Y-11430 / Wegner 21-1</strain>
    </source>
</reference>
<name>F2QNS7_KOMPC</name>
<accession>F2QNS7</accession>
<protein>
    <recommendedName>
        <fullName evidence="3">DUF1748-domain-containing protein</fullName>
    </recommendedName>
</protein>
<dbReference type="EMBL" id="FR839628">
    <property type="protein sequence ID" value="CCA36669.1"/>
    <property type="molecule type" value="Genomic_DNA"/>
</dbReference>
<keyword evidence="2" id="KW-1185">Reference proteome</keyword>
<proteinExistence type="predicted"/>
<gene>
    <name evidence="1" type="ordered locus">PP7435_Chr1-0517</name>
</gene>
<dbReference type="HOGENOM" id="CLU_1741263_0_0_1"/>
<evidence type="ECO:0000313" key="1">
    <source>
        <dbReference type="EMBL" id="CCA36669.1"/>
    </source>
</evidence>
<sequence>MLRFSLAGPNLEGHRTAQLRDDFAIISYQCLLHYRVSLPLSPLSTYPSQQTMFNLGKIFHYTVDLVLISIILAALRKNTGLSLTASDLSSSNDGQTYIKKYLGFGEYSYNLLVSFARRSRWFKQRPIRDTNDLRDRIKQEVNGFIDDTSK</sequence>
<dbReference type="AlphaFoldDB" id="F2QNS7"/>
<dbReference type="PANTHER" id="PTHR28075:SF1">
    <property type="entry name" value="DUF1748-DOMAIN-CONTAINING PROTEIN"/>
    <property type="match status" value="1"/>
</dbReference>
<dbReference type="InterPro" id="IPR013726">
    <property type="entry name" value="Mitofissin"/>
</dbReference>
<reference evidence="1 2" key="3">
    <citation type="journal article" date="2016" name="FEMS Yeast Res.">
        <title>Curation of the genome annotation of Pichia pastoris (Komagataella phaffii) CBS7435 from gene level to protein function.</title>
        <authorList>
            <person name="Valli M."/>
            <person name="Tatto N.E."/>
            <person name="Peymann A."/>
            <person name="Gruber C."/>
            <person name="Landes N."/>
            <person name="Ekker H."/>
            <person name="Thallinger G.G."/>
            <person name="Mattanovich D."/>
            <person name="Gasser B."/>
            <person name="Graf A.B."/>
        </authorList>
    </citation>
    <scope>GENOME REANNOTATION</scope>
    <source>
        <strain evidence="1 2">ATCC 76273 / CBS 7435 / CECT 11047 / NRRL Y-11430 / Wegner 21-1</strain>
    </source>
</reference>
<reference key="2">
    <citation type="submission" date="2011-04" db="EMBL/GenBank/DDBJ databases">
        <title>High-quality genome sequence of Pichia pastoris CBS 7435.</title>
        <authorList>
            <person name="Kueberl A."/>
            <person name="Schneider J."/>
            <person name="Thallinger G.G."/>
            <person name="Anderl I."/>
            <person name="Wibberg D."/>
            <person name="Hajek T."/>
            <person name="Jaenicke S."/>
            <person name="Brinkrolf K."/>
            <person name="Goesmann A."/>
            <person name="Szczepanowski R."/>
            <person name="Puehler A."/>
            <person name="Schwab H."/>
            <person name="Glieder A."/>
            <person name="Pichler H."/>
        </authorList>
    </citation>
    <scope>NUCLEOTIDE SEQUENCE</scope>
    <source>
        <strain>CBS 7435</strain>
    </source>
</reference>